<keyword evidence="1" id="KW-0812">Transmembrane</keyword>
<evidence type="ECO:0000313" key="2">
    <source>
        <dbReference type="EMBL" id="OOQ60212.1"/>
    </source>
</evidence>
<dbReference type="Proteomes" id="UP000189739">
    <property type="component" value="Unassembled WGS sequence"/>
</dbReference>
<gene>
    <name evidence="2" type="ORF">BC343_25995</name>
</gene>
<reference evidence="2 3" key="1">
    <citation type="submission" date="2016-07" db="EMBL/GenBank/DDBJ databases">
        <title>Genomic analysis of zinc-resistant bacterium Mucilaginibacter pedocola TBZ30.</title>
        <authorList>
            <person name="Huang J."/>
            <person name="Tang J."/>
        </authorList>
    </citation>
    <scope>NUCLEOTIDE SEQUENCE [LARGE SCALE GENOMIC DNA]</scope>
    <source>
        <strain evidence="2 3">TBZ30</strain>
    </source>
</reference>
<name>A0A1S9PGX7_9SPHI</name>
<feature type="transmembrane region" description="Helical" evidence="1">
    <location>
        <begin position="115"/>
        <end position="133"/>
    </location>
</feature>
<dbReference type="STRING" id="1792845.BC343_25995"/>
<evidence type="ECO:0000313" key="3">
    <source>
        <dbReference type="Proteomes" id="UP000189739"/>
    </source>
</evidence>
<protein>
    <submittedName>
        <fullName evidence="2">Uncharacterized protein</fullName>
    </submittedName>
</protein>
<proteinExistence type="predicted"/>
<feature type="transmembrane region" description="Helical" evidence="1">
    <location>
        <begin position="9"/>
        <end position="27"/>
    </location>
</feature>
<keyword evidence="3" id="KW-1185">Reference proteome</keyword>
<dbReference type="AlphaFoldDB" id="A0A1S9PGX7"/>
<organism evidence="2 3">
    <name type="scientific">Mucilaginibacter pedocola</name>
    <dbReference type="NCBI Taxonomy" id="1792845"/>
    <lineage>
        <taxon>Bacteria</taxon>
        <taxon>Pseudomonadati</taxon>
        <taxon>Bacteroidota</taxon>
        <taxon>Sphingobacteriia</taxon>
        <taxon>Sphingobacteriales</taxon>
        <taxon>Sphingobacteriaceae</taxon>
        <taxon>Mucilaginibacter</taxon>
    </lineage>
</organism>
<sequence>MLFKFYSKAVIGPSVFVLLANIIYAIAYARLSNYKSEWETADSNAKYMLIFGVFNSVVIGILSLPIFLNTYPSINSNPLLRLLSWFLLPATWHMFIFWVSSQDYSASEDLIENPFILAAINTWPYILGLWFTYKQFHKQISKAV</sequence>
<feature type="transmembrane region" description="Helical" evidence="1">
    <location>
        <begin position="47"/>
        <end position="67"/>
    </location>
</feature>
<keyword evidence="1" id="KW-0472">Membrane</keyword>
<dbReference type="EMBL" id="MBTF01000008">
    <property type="protein sequence ID" value="OOQ60212.1"/>
    <property type="molecule type" value="Genomic_DNA"/>
</dbReference>
<dbReference type="RefSeq" id="WP_078347757.1">
    <property type="nucleotide sequence ID" value="NZ_MBTF01000008.1"/>
</dbReference>
<evidence type="ECO:0000256" key="1">
    <source>
        <dbReference type="SAM" id="Phobius"/>
    </source>
</evidence>
<feature type="transmembrane region" description="Helical" evidence="1">
    <location>
        <begin position="79"/>
        <end position="100"/>
    </location>
</feature>
<keyword evidence="1" id="KW-1133">Transmembrane helix</keyword>
<accession>A0A1S9PGX7</accession>
<comment type="caution">
    <text evidence="2">The sequence shown here is derived from an EMBL/GenBank/DDBJ whole genome shotgun (WGS) entry which is preliminary data.</text>
</comment>